<dbReference type="EMBL" id="LAZR01035774">
    <property type="protein sequence ID" value="KKL26612.1"/>
    <property type="molecule type" value="Genomic_DNA"/>
</dbReference>
<dbReference type="AlphaFoldDB" id="A0A0F9CJI7"/>
<protein>
    <submittedName>
        <fullName evidence="1">Uncharacterized protein</fullName>
    </submittedName>
</protein>
<accession>A0A0F9CJI7</accession>
<organism evidence="1">
    <name type="scientific">marine sediment metagenome</name>
    <dbReference type="NCBI Taxonomy" id="412755"/>
    <lineage>
        <taxon>unclassified sequences</taxon>
        <taxon>metagenomes</taxon>
        <taxon>ecological metagenomes</taxon>
    </lineage>
</organism>
<comment type="caution">
    <text evidence="1">The sequence shown here is derived from an EMBL/GenBank/DDBJ whole genome shotgun (WGS) entry which is preliminary data.</text>
</comment>
<sequence>MKPPTHTRTAEATFGWGSSWVKAIVRYNEATPNCPTTEILLPNHSATLSMNAEQAQHIINGLSDAIIWAEEEVKNLKF</sequence>
<proteinExistence type="predicted"/>
<name>A0A0F9CJI7_9ZZZZ</name>
<reference evidence="1" key="1">
    <citation type="journal article" date="2015" name="Nature">
        <title>Complex archaea that bridge the gap between prokaryotes and eukaryotes.</title>
        <authorList>
            <person name="Spang A."/>
            <person name="Saw J.H."/>
            <person name="Jorgensen S.L."/>
            <person name="Zaremba-Niedzwiedzka K."/>
            <person name="Martijn J."/>
            <person name="Lind A.E."/>
            <person name="van Eijk R."/>
            <person name="Schleper C."/>
            <person name="Guy L."/>
            <person name="Ettema T.J."/>
        </authorList>
    </citation>
    <scope>NUCLEOTIDE SEQUENCE</scope>
</reference>
<gene>
    <name evidence="1" type="ORF">LCGC14_2393550</name>
</gene>
<evidence type="ECO:0000313" key="1">
    <source>
        <dbReference type="EMBL" id="KKL26612.1"/>
    </source>
</evidence>